<dbReference type="AlphaFoldDB" id="A0A1F6DAI7"/>
<dbReference type="Gene3D" id="3.20.20.70">
    <property type="entry name" value="Aldolase class I"/>
    <property type="match status" value="1"/>
</dbReference>
<dbReference type="PANTHER" id="PTHR11749">
    <property type="entry name" value="RIBULOSE-5-PHOSPHATE-3-EPIMERASE"/>
    <property type="match status" value="1"/>
</dbReference>
<dbReference type="GO" id="GO:0046872">
    <property type="term" value="F:metal ion binding"/>
    <property type="evidence" value="ECO:0007669"/>
    <property type="project" value="UniProtKB-KW"/>
</dbReference>
<keyword evidence="2" id="KW-0413">Isomerase</keyword>
<protein>
    <recommendedName>
        <fullName evidence="5">Ribulose-phosphate 3-epimerase</fullName>
    </recommendedName>
</protein>
<evidence type="ECO:0008006" key="5">
    <source>
        <dbReference type="Google" id="ProtNLM"/>
    </source>
</evidence>
<name>A0A1F6DAI7_9BACT</name>
<dbReference type="Pfam" id="PF00834">
    <property type="entry name" value="Ribul_P_3_epim"/>
    <property type="match status" value="1"/>
</dbReference>
<organism evidence="3 4">
    <name type="scientific">Candidatus Kaiserbacteria bacterium RIFCSPHIGHO2_01_FULL_56_24</name>
    <dbReference type="NCBI Taxonomy" id="1798487"/>
    <lineage>
        <taxon>Bacteria</taxon>
        <taxon>Candidatus Kaiseribacteriota</taxon>
    </lineage>
</organism>
<accession>A0A1F6DAI7</accession>
<dbReference type="SUPFAM" id="SSF51366">
    <property type="entry name" value="Ribulose-phoshate binding barrel"/>
    <property type="match status" value="1"/>
</dbReference>
<dbReference type="GO" id="GO:0016857">
    <property type="term" value="F:racemase and epimerase activity, acting on carbohydrates and derivatives"/>
    <property type="evidence" value="ECO:0007669"/>
    <property type="project" value="InterPro"/>
</dbReference>
<dbReference type="GO" id="GO:0005975">
    <property type="term" value="P:carbohydrate metabolic process"/>
    <property type="evidence" value="ECO:0007669"/>
    <property type="project" value="InterPro"/>
</dbReference>
<comment type="caution">
    <text evidence="3">The sequence shown here is derived from an EMBL/GenBank/DDBJ whole genome shotgun (WGS) entry which is preliminary data.</text>
</comment>
<evidence type="ECO:0000313" key="4">
    <source>
        <dbReference type="Proteomes" id="UP000176377"/>
    </source>
</evidence>
<evidence type="ECO:0000256" key="2">
    <source>
        <dbReference type="ARBA" id="ARBA00023235"/>
    </source>
</evidence>
<reference evidence="3 4" key="1">
    <citation type="journal article" date="2016" name="Nat. Commun.">
        <title>Thousands of microbial genomes shed light on interconnected biogeochemical processes in an aquifer system.</title>
        <authorList>
            <person name="Anantharaman K."/>
            <person name="Brown C.T."/>
            <person name="Hug L.A."/>
            <person name="Sharon I."/>
            <person name="Castelle C.J."/>
            <person name="Probst A.J."/>
            <person name="Thomas B.C."/>
            <person name="Singh A."/>
            <person name="Wilkins M.J."/>
            <person name="Karaoz U."/>
            <person name="Brodie E.L."/>
            <person name="Williams K.H."/>
            <person name="Hubbard S.S."/>
            <person name="Banfield J.F."/>
        </authorList>
    </citation>
    <scope>NUCLEOTIDE SEQUENCE [LARGE SCALE GENOMIC DNA]</scope>
</reference>
<gene>
    <name evidence="3" type="ORF">A2765_05530</name>
</gene>
<evidence type="ECO:0000313" key="3">
    <source>
        <dbReference type="EMBL" id="OGG58381.1"/>
    </source>
</evidence>
<evidence type="ECO:0000256" key="1">
    <source>
        <dbReference type="ARBA" id="ARBA00022723"/>
    </source>
</evidence>
<keyword evidence="1" id="KW-0479">Metal-binding</keyword>
<sequence length="218" mass="22884">MNEIIPTIVPLSADDFASRATTLAAFAPVIQIDAVDGVFAPNSTWMPEDGQRLPETGARYEAHLMVSDPLSVGVTFAHAGATRIIAQAEAFGSASAIEAAFAAWRAAGATEVGLAMLIDTPIEALAAHVQRCDSILFMTIARIGKQGEPFDPRALPRIVEFARLHPESVLAADGGLNEEVIPALVHAGVRRFCVGSAIAAAEDPAAVYKRLSEVANAL</sequence>
<dbReference type="InterPro" id="IPR011060">
    <property type="entry name" value="RibuloseP-bd_barrel"/>
</dbReference>
<dbReference type="EMBL" id="MFLA01000033">
    <property type="protein sequence ID" value="OGG58381.1"/>
    <property type="molecule type" value="Genomic_DNA"/>
</dbReference>
<dbReference type="InterPro" id="IPR013785">
    <property type="entry name" value="Aldolase_TIM"/>
</dbReference>
<dbReference type="Proteomes" id="UP000176377">
    <property type="component" value="Unassembled WGS sequence"/>
</dbReference>
<dbReference type="InterPro" id="IPR000056">
    <property type="entry name" value="Ribul_P_3_epim-like"/>
</dbReference>
<proteinExistence type="predicted"/>